<comment type="caution">
    <text evidence="3">The sequence shown here is derived from an EMBL/GenBank/DDBJ whole genome shotgun (WGS) entry which is preliminary data.</text>
</comment>
<evidence type="ECO:0000259" key="2">
    <source>
        <dbReference type="Pfam" id="PF00027"/>
    </source>
</evidence>
<dbReference type="InterPro" id="IPR036390">
    <property type="entry name" value="WH_DNA-bd_sf"/>
</dbReference>
<reference evidence="3 4" key="1">
    <citation type="journal article" date="2014" name="Int. J. Syst. Evol. Microbiol.">
        <title>Listeria floridensis sp. nov., Listeria aquatica sp. nov., Listeria cornellensis sp. nov., Listeria riparia sp. nov. and Listeria grandensis sp. nov., from agricultural and natural environments.</title>
        <authorList>
            <person name="den Bakker H.C."/>
            <person name="Warchocki S."/>
            <person name="Wright E.M."/>
            <person name="Allred A.F."/>
            <person name="Ahlstrom C."/>
            <person name="Manuel C.S."/>
            <person name="Stasiewicz M.J."/>
            <person name="Burrell A."/>
            <person name="Roof S."/>
            <person name="Strawn L."/>
            <person name="Fortes E.D."/>
            <person name="Nightingale K.K."/>
            <person name="Kephart D."/>
            <person name="Wiedmann M."/>
        </authorList>
    </citation>
    <scope>NUCLEOTIDE SEQUENCE [LARGE SCALE GENOMIC DNA]</scope>
    <source>
        <strain evidence="4">FSL F6-971</strain>
    </source>
</reference>
<dbReference type="RefSeq" id="WP_036067980.1">
    <property type="nucleotide sequence ID" value="NZ_AODD01000031.1"/>
</dbReference>
<dbReference type="EMBL" id="AODD01000031">
    <property type="protein sequence ID" value="EUJ19882.1"/>
    <property type="molecule type" value="Genomic_DNA"/>
</dbReference>
<dbReference type="InterPro" id="IPR014710">
    <property type="entry name" value="RmlC-like_jellyroll"/>
</dbReference>
<organism evidence="3 4">
    <name type="scientific">Listeria grandensis FSL F6-0971</name>
    <dbReference type="NCBI Taxonomy" id="1265819"/>
    <lineage>
        <taxon>Bacteria</taxon>
        <taxon>Bacillati</taxon>
        <taxon>Bacillota</taxon>
        <taxon>Bacilli</taxon>
        <taxon>Bacillales</taxon>
        <taxon>Listeriaceae</taxon>
        <taxon>Listeria</taxon>
    </lineage>
</organism>
<accession>W7B1W2</accession>
<dbReference type="Pfam" id="PF00027">
    <property type="entry name" value="cNMP_binding"/>
    <property type="match status" value="1"/>
</dbReference>
<dbReference type="CDD" id="cd00038">
    <property type="entry name" value="CAP_ED"/>
    <property type="match status" value="1"/>
</dbReference>
<dbReference type="InterPro" id="IPR000595">
    <property type="entry name" value="cNMP-bd_dom"/>
</dbReference>
<dbReference type="AlphaFoldDB" id="W7B1W2"/>
<sequence>MQDMLTELYSHRVIRRRFSYERFLDTLLENRVPYEKRNVAKQTILVSEREPDPSVFFIEKGTVSLEREDQIIAFLGANQIAGLSNTFIIGESLYTFRAQEKCSLYVFPRGAVVELLLSMQEGWIYLYMNHLNHDGMLVDKCLIMREPSELRLKHCIRGLMRRFGTRREDAIELPKCFSKKVIANYANVSTKTVAQTWKQWGEDGYIDADANHFVCRSTEFLQL</sequence>
<dbReference type="SUPFAM" id="SSF46785">
    <property type="entry name" value="Winged helix' DNA-binding domain"/>
    <property type="match status" value="1"/>
</dbReference>
<dbReference type="PATRIC" id="fig|1265819.5.peg.2981"/>
<dbReference type="STRING" id="1265819.PGRAN_14947"/>
<keyword evidence="1" id="KW-0010">Activator</keyword>
<gene>
    <name evidence="3" type="ORF">PGRAN_14947</name>
</gene>
<dbReference type="OrthoDB" id="2360798at2"/>
<dbReference type="Proteomes" id="UP000019253">
    <property type="component" value="Unassembled WGS sequence"/>
</dbReference>
<dbReference type="InterPro" id="IPR018490">
    <property type="entry name" value="cNMP-bd_dom_sf"/>
</dbReference>
<feature type="domain" description="Cyclic nucleotide-binding" evidence="2">
    <location>
        <begin position="37"/>
        <end position="116"/>
    </location>
</feature>
<protein>
    <submittedName>
        <fullName evidence="3">Putative cyclic nucleotide-binding proteins (Crp-like)</fullName>
    </submittedName>
</protein>
<dbReference type="Gene3D" id="2.60.120.10">
    <property type="entry name" value="Jelly Rolls"/>
    <property type="match status" value="1"/>
</dbReference>
<keyword evidence="4" id="KW-1185">Reference proteome</keyword>
<evidence type="ECO:0000313" key="3">
    <source>
        <dbReference type="EMBL" id="EUJ19882.1"/>
    </source>
</evidence>
<evidence type="ECO:0000256" key="1">
    <source>
        <dbReference type="ARBA" id="ARBA00023159"/>
    </source>
</evidence>
<dbReference type="SUPFAM" id="SSF51206">
    <property type="entry name" value="cAMP-binding domain-like"/>
    <property type="match status" value="1"/>
</dbReference>
<evidence type="ECO:0000313" key="4">
    <source>
        <dbReference type="Proteomes" id="UP000019253"/>
    </source>
</evidence>
<name>W7B1W2_9LIST</name>
<proteinExistence type="predicted"/>